<evidence type="ECO:0000256" key="2">
    <source>
        <dbReference type="ARBA" id="ARBA00022692"/>
    </source>
</evidence>
<evidence type="ECO:0000313" key="9">
    <source>
        <dbReference type="EMBL" id="PLC40246.1"/>
    </source>
</evidence>
<dbReference type="InterPro" id="IPR023494">
    <property type="entry name" value="Cyt_c_bgen_Ccs1/CcsB/ResB"/>
</dbReference>
<keyword evidence="5 7" id="KW-0472">Membrane</keyword>
<organism evidence="9 10">
    <name type="scientific">Ralstonia pickettii</name>
    <name type="common">Burkholderia pickettii</name>
    <dbReference type="NCBI Taxonomy" id="329"/>
    <lineage>
        <taxon>Bacteria</taxon>
        <taxon>Pseudomonadati</taxon>
        <taxon>Pseudomonadota</taxon>
        <taxon>Betaproteobacteria</taxon>
        <taxon>Burkholderiales</taxon>
        <taxon>Burkholderiaceae</taxon>
        <taxon>Ralstonia</taxon>
    </lineage>
</organism>
<feature type="transmembrane region" description="Helical" evidence="7">
    <location>
        <begin position="80"/>
        <end position="99"/>
    </location>
</feature>
<protein>
    <submittedName>
        <fullName evidence="9">Cytochrome C biogenesis protein ResB</fullName>
    </submittedName>
</protein>
<feature type="compositionally biased region" description="Low complexity" evidence="6">
    <location>
        <begin position="715"/>
        <end position="728"/>
    </location>
</feature>
<feature type="transmembrane region" description="Helical" evidence="7">
    <location>
        <begin position="176"/>
        <end position="194"/>
    </location>
</feature>
<keyword evidence="2 7" id="KW-0812">Transmembrane</keyword>
<dbReference type="EMBL" id="PKQE01000007">
    <property type="protein sequence ID" value="PLC40246.1"/>
    <property type="molecule type" value="Genomic_DNA"/>
</dbReference>
<comment type="caution">
    <text evidence="9">The sequence shown here is derived from an EMBL/GenBank/DDBJ whole genome shotgun (WGS) entry which is preliminary data.</text>
</comment>
<evidence type="ECO:0000256" key="4">
    <source>
        <dbReference type="ARBA" id="ARBA00022989"/>
    </source>
</evidence>
<dbReference type="Proteomes" id="UP000234456">
    <property type="component" value="Unassembled WGS sequence"/>
</dbReference>
<dbReference type="InterPro" id="IPR007816">
    <property type="entry name" value="ResB-like_domain"/>
</dbReference>
<evidence type="ECO:0000256" key="3">
    <source>
        <dbReference type="ARBA" id="ARBA00022748"/>
    </source>
</evidence>
<evidence type="ECO:0000256" key="6">
    <source>
        <dbReference type="SAM" id="MobiDB-lite"/>
    </source>
</evidence>
<evidence type="ECO:0000259" key="8">
    <source>
        <dbReference type="Pfam" id="PF05140"/>
    </source>
</evidence>
<dbReference type="RefSeq" id="WP_102067430.1">
    <property type="nucleotide sequence ID" value="NZ_PKQE01000007.1"/>
</dbReference>
<evidence type="ECO:0000256" key="1">
    <source>
        <dbReference type="ARBA" id="ARBA00004141"/>
    </source>
</evidence>
<feature type="domain" description="ResB-like" evidence="8">
    <location>
        <begin position="28"/>
        <end position="705"/>
    </location>
</feature>
<evidence type="ECO:0000313" key="10">
    <source>
        <dbReference type="Proteomes" id="UP000234456"/>
    </source>
</evidence>
<gene>
    <name evidence="9" type="ORF">C0Q88_23060</name>
</gene>
<keyword evidence="3" id="KW-0201">Cytochrome c-type biogenesis</keyword>
<comment type="subcellular location">
    <subcellularLocation>
        <location evidence="1">Membrane</location>
        <topology evidence="1">Multi-pass membrane protein</topology>
    </subcellularLocation>
</comment>
<accession>A0A2N4TKL3</accession>
<evidence type="ECO:0000256" key="5">
    <source>
        <dbReference type="ARBA" id="ARBA00023136"/>
    </source>
</evidence>
<sequence length="735" mass="80173">MPSVSTSGVQIRSRRRALRETVELLSSMRFAISLLTVIAIASVIGTVLKQNDPYPNYVNQFGPFWADVFRSLTLPTVYSAWWFLLILAFLVVSTSLCIVRNAPKMLADMRAWRENVREGSLRAFHHRDEFDSPVDTATVTARLAALAQNRGFRIKAFARDGGATLITAKAGAGNKIGYILAHTAIVVICIGGLLDGDMMIRAQMWFGGKSPIKGNAVISDIGPEHRLSTSNPGFRGNAFVPEGSTVSTAILNIADGALIQDLPFMITLKKFTVEHYSTGMPKLFASDIVVTDRRTGKQTAARVEVNKPFVYDGVAIYQSSFEDGGSKLKLIGYPMHGDNAKTFDMSGVVGESSKLTGKGGDYTVEFSDFRLMNVETVTDASGKQDARGVGKKGGAENGLRAELGNVTKMTRDRDLRNVGPSVQYKLRDANGQAHEFSNYMLPVTLDGQSVFLAGMRSQPDEPFRYLRIPADAQGTVVDWMRLRAALQNPAMRGEAARRFALLSMPGEERAELRKQLTESARRALDLFAGAADAKDGASAGAQGGFAAVATFLQKSVPEGEREKAADVLMKIINSSMWELWQLARAQDGQPAPTVDAASSQWLQSAINALSDNVFYGAPVYLQLSDFQQVQASVFQLTRAPGKNIVYLGSLLLVLGVFSMFYVRERRWWLWIRPQSGQANESASGAHVLTAMSTMRRTLDFDREFERLKHDIRAAAGAPAAPDAASAASVDPKPTK</sequence>
<dbReference type="PANTHER" id="PTHR31566:SF0">
    <property type="entry name" value="CYTOCHROME C BIOGENESIS PROTEIN CCS1, CHLOROPLASTIC"/>
    <property type="match status" value="1"/>
</dbReference>
<reference evidence="9 10" key="1">
    <citation type="submission" date="2017-12" db="EMBL/GenBank/DDBJ databases">
        <title>Draft genome sequence of Ralstonia pickettii 52.</title>
        <authorList>
            <person name="Zheng B."/>
        </authorList>
    </citation>
    <scope>NUCLEOTIDE SEQUENCE [LARGE SCALE GENOMIC DNA]</scope>
    <source>
        <strain evidence="9 10">52</strain>
    </source>
</reference>
<feature type="transmembrane region" description="Helical" evidence="7">
    <location>
        <begin position="21"/>
        <end position="48"/>
    </location>
</feature>
<evidence type="ECO:0000256" key="7">
    <source>
        <dbReference type="SAM" id="Phobius"/>
    </source>
</evidence>
<dbReference type="Pfam" id="PF05140">
    <property type="entry name" value="ResB"/>
    <property type="match status" value="1"/>
</dbReference>
<proteinExistence type="predicted"/>
<dbReference type="GO" id="GO:0016020">
    <property type="term" value="C:membrane"/>
    <property type="evidence" value="ECO:0007669"/>
    <property type="project" value="UniProtKB-SubCell"/>
</dbReference>
<keyword evidence="4 7" id="KW-1133">Transmembrane helix</keyword>
<feature type="transmembrane region" description="Helical" evidence="7">
    <location>
        <begin position="644"/>
        <end position="662"/>
    </location>
</feature>
<name>A0A2N4TKL3_RALPI</name>
<dbReference type="PANTHER" id="PTHR31566">
    <property type="entry name" value="CYTOCHROME C BIOGENESIS PROTEIN CCS1, CHLOROPLASTIC"/>
    <property type="match status" value="1"/>
</dbReference>
<dbReference type="OrthoDB" id="9770923at2"/>
<feature type="region of interest" description="Disordered" evidence="6">
    <location>
        <begin position="715"/>
        <end position="735"/>
    </location>
</feature>
<dbReference type="AlphaFoldDB" id="A0A2N4TKL3"/>
<dbReference type="GO" id="GO:0017004">
    <property type="term" value="P:cytochrome complex assembly"/>
    <property type="evidence" value="ECO:0007669"/>
    <property type="project" value="UniProtKB-KW"/>
</dbReference>